<dbReference type="InterPro" id="IPR003661">
    <property type="entry name" value="HisK_dim/P_dom"/>
</dbReference>
<dbReference type="Proteomes" id="UP000541109">
    <property type="component" value="Unassembled WGS sequence"/>
</dbReference>
<dbReference type="FunFam" id="3.30.565.10:FF:000010">
    <property type="entry name" value="Sensor histidine kinase RcsC"/>
    <property type="match status" value="1"/>
</dbReference>
<feature type="transmembrane region" description="Helical" evidence="18">
    <location>
        <begin position="134"/>
        <end position="154"/>
    </location>
</feature>
<keyword evidence="9" id="KW-0418">Kinase</keyword>
<evidence type="ECO:0000259" key="20">
    <source>
        <dbReference type="PROSITE" id="PS50110"/>
    </source>
</evidence>
<dbReference type="SMART" id="SM00388">
    <property type="entry name" value="HisKA"/>
    <property type="match status" value="1"/>
</dbReference>
<evidence type="ECO:0000256" key="17">
    <source>
        <dbReference type="PROSITE-ProRule" id="PRU00169"/>
    </source>
</evidence>
<evidence type="ECO:0000256" key="7">
    <source>
        <dbReference type="ARBA" id="ARBA00022692"/>
    </source>
</evidence>
<keyword evidence="12" id="KW-0902">Two-component regulatory system</keyword>
<reference evidence="22 23" key="1">
    <citation type="submission" date="2020-07" db="EMBL/GenBank/DDBJ databases">
        <title>Stappia sp., F7233, whole genome shotgun sequencing project.</title>
        <authorList>
            <person name="Jiang S."/>
            <person name="Liu Z.W."/>
            <person name="Du Z.J."/>
        </authorList>
    </citation>
    <scope>NUCLEOTIDE SEQUENCE [LARGE SCALE GENOMIC DNA]</scope>
    <source>
        <strain evidence="22 23">F7233</strain>
    </source>
</reference>
<evidence type="ECO:0000259" key="21">
    <source>
        <dbReference type="PROSITE" id="PS50894"/>
    </source>
</evidence>
<evidence type="ECO:0000313" key="23">
    <source>
        <dbReference type="Proteomes" id="UP000541109"/>
    </source>
</evidence>
<feature type="transmembrane region" description="Helical" evidence="18">
    <location>
        <begin position="60"/>
        <end position="80"/>
    </location>
</feature>
<feature type="transmembrane region" description="Helical" evidence="18">
    <location>
        <begin position="34"/>
        <end position="54"/>
    </location>
</feature>
<evidence type="ECO:0000256" key="12">
    <source>
        <dbReference type="ARBA" id="ARBA00023012"/>
    </source>
</evidence>
<dbReference type="PROSITE" id="PS50110">
    <property type="entry name" value="RESPONSE_REGULATORY"/>
    <property type="match status" value="1"/>
</dbReference>
<dbReference type="Gene3D" id="1.10.287.130">
    <property type="match status" value="1"/>
</dbReference>
<feature type="domain" description="HPt" evidence="21">
    <location>
        <begin position="748"/>
        <end position="841"/>
    </location>
</feature>
<feature type="modified residue" description="Phosphohistidine" evidence="16">
    <location>
        <position position="787"/>
    </location>
</feature>
<evidence type="ECO:0000256" key="14">
    <source>
        <dbReference type="ARBA" id="ARBA00064003"/>
    </source>
</evidence>
<dbReference type="SMART" id="SM00387">
    <property type="entry name" value="HATPase_c"/>
    <property type="match status" value="1"/>
</dbReference>
<dbReference type="InterPro" id="IPR008207">
    <property type="entry name" value="Sig_transdc_His_kin_Hpt_dom"/>
</dbReference>
<dbReference type="SUPFAM" id="SSF47226">
    <property type="entry name" value="Histidine-containing phosphotransfer domain, HPT domain"/>
    <property type="match status" value="1"/>
</dbReference>
<dbReference type="PRINTS" id="PR00344">
    <property type="entry name" value="BCTRLSENSOR"/>
</dbReference>
<evidence type="ECO:0000256" key="3">
    <source>
        <dbReference type="ARBA" id="ARBA00012438"/>
    </source>
</evidence>
<dbReference type="Pfam" id="PF00072">
    <property type="entry name" value="Response_reg"/>
    <property type="match status" value="1"/>
</dbReference>
<dbReference type="InterPro" id="IPR036890">
    <property type="entry name" value="HATPase_C_sf"/>
</dbReference>
<sequence>MTWANKDEPRTFSQRLIAAVRRFRALSQGEGEMALNRIVISSLILAYFLIFFDYHEVERPLLQVGLFFACTIGLAAHLMWRPARHHPRRAIAILCDLGVLTIGLYDGGETTAVLFPIYLWVIFGNGFRFGSRYLVLAAAFSIIGFAAVLTTPFWMSHVSLSIGLLISLVILPLYASKLIRDLSAAKAKAEEASRAKSLFLAGVSHELRTPLNAIIGMGELLQESDLDTEQRDMTRTIKSSARSLLSLIDGILEFSRIESNSVTVSEDPFDLHAMLGEVRSIVAGQARSKGLRFSIHVTPETPYALVGDTRHLQEILINLTGNAVKFTNSGGVTISVGVVRSNSGSARLRFEVEDTGIGIRPDAQARIFERFTQADETIIDRFGGTGLGLAIVKQLVLALGGEIGVTSEENVGSIFWFEIDFARDLDASAPQLTLDSGRLIVLSKNPVMLDQVMAHLMEQDIKVERAADVREVATHLRKTSLSGSRRAVVFVDQDVAAGKPDVLAHALQNPGQTIIPTLVLLSRNAEDLEDSSEIRRLYSAVLSPDAETDHYIAALRAAGATDLAVERDEERLSTFVPSGRSLRVLVAEDNRTNQRVIAKILERGGHECHIVDDGEQALDALADGGFDIAIMDVNMPVMNGLDAMKLYRFSTTGDQKRLPIVALTADATPEAAKRCMEAGADACVTKPIEPARLLKILDTVHGAGAAGNTAQETVRQVTHIASHPRFKAEARSTAVDMETLAELERLGGTEFVASLVGDFLTDATDILNELTHAVENADTARFREHAHALRSAAANIGAREIFKLCSSWQSIGGREMLTHGQRHIDTLSLELDRARSALSGYVSRQAANGASSGRNEEGGHGH</sequence>
<proteinExistence type="predicted"/>
<evidence type="ECO:0000256" key="11">
    <source>
        <dbReference type="ARBA" id="ARBA00022989"/>
    </source>
</evidence>
<keyword evidence="13 18" id="KW-0472">Membrane</keyword>
<name>A0A839AEB9_9HYPH</name>
<feature type="transmembrane region" description="Helical" evidence="18">
    <location>
        <begin position="160"/>
        <end position="179"/>
    </location>
</feature>
<dbReference type="EMBL" id="JACFXV010000048">
    <property type="protein sequence ID" value="MBA5777157.1"/>
    <property type="molecule type" value="Genomic_DNA"/>
</dbReference>
<keyword evidence="4" id="KW-1003">Cell membrane</keyword>
<dbReference type="InterPro" id="IPR004358">
    <property type="entry name" value="Sig_transdc_His_kin-like_C"/>
</dbReference>
<protein>
    <recommendedName>
        <fullName evidence="15">Sensory/regulatory protein RpfC</fullName>
        <ecNumber evidence="3">2.7.13.3</ecNumber>
    </recommendedName>
</protein>
<dbReference type="CDD" id="cd00082">
    <property type="entry name" value="HisKA"/>
    <property type="match status" value="1"/>
</dbReference>
<dbReference type="InterPro" id="IPR001789">
    <property type="entry name" value="Sig_transdc_resp-reg_receiver"/>
</dbReference>
<dbReference type="InterPro" id="IPR003594">
    <property type="entry name" value="HATPase_dom"/>
</dbReference>
<comment type="caution">
    <text evidence="22">The sequence shown here is derived from an EMBL/GenBank/DDBJ whole genome shotgun (WGS) entry which is preliminary data.</text>
</comment>
<evidence type="ECO:0000256" key="10">
    <source>
        <dbReference type="ARBA" id="ARBA00022840"/>
    </source>
</evidence>
<dbReference type="FunFam" id="1.10.287.130:FF:000002">
    <property type="entry name" value="Two-component osmosensing histidine kinase"/>
    <property type="match status" value="1"/>
</dbReference>
<evidence type="ECO:0000256" key="9">
    <source>
        <dbReference type="ARBA" id="ARBA00022777"/>
    </source>
</evidence>
<dbReference type="PANTHER" id="PTHR45339">
    <property type="entry name" value="HYBRID SIGNAL TRANSDUCTION HISTIDINE KINASE J"/>
    <property type="match status" value="1"/>
</dbReference>
<feature type="modified residue" description="4-aspartylphosphate" evidence="17">
    <location>
        <position position="632"/>
    </location>
</feature>
<dbReference type="GO" id="GO:0005886">
    <property type="term" value="C:plasma membrane"/>
    <property type="evidence" value="ECO:0007669"/>
    <property type="project" value="UniProtKB-SubCell"/>
</dbReference>
<evidence type="ECO:0000256" key="4">
    <source>
        <dbReference type="ARBA" id="ARBA00022475"/>
    </source>
</evidence>
<dbReference type="AlphaFoldDB" id="A0A839AEB9"/>
<dbReference type="SUPFAM" id="SSF52172">
    <property type="entry name" value="CheY-like"/>
    <property type="match status" value="1"/>
</dbReference>
<evidence type="ECO:0000256" key="8">
    <source>
        <dbReference type="ARBA" id="ARBA00022741"/>
    </source>
</evidence>
<accession>A0A839AEB9</accession>
<feature type="domain" description="Histidine kinase" evidence="19">
    <location>
        <begin position="202"/>
        <end position="423"/>
    </location>
</feature>
<dbReference type="Pfam" id="PF02518">
    <property type="entry name" value="HATPase_c"/>
    <property type="match status" value="1"/>
</dbReference>
<evidence type="ECO:0000313" key="22">
    <source>
        <dbReference type="EMBL" id="MBA5777157.1"/>
    </source>
</evidence>
<evidence type="ECO:0000259" key="19">
    <source>
        <dbReference type="PROSITE" id="PS50109"/>
    </source>
</evidence>
<keyword evidence="8" id="KW-0547">Nucleotide-binding</keyword>
<keyword evidence="10" id="KW-0067">ATP-binding</keyword>
<dbReference type="CDD" id="cd17546">
    <property type="entry name" value="REC_hyHK_CKI1_RcsC-like"/>
    <property type="match status" value="1"/>
</dbReference>
<evidence type="ECO:0000256" key="16">
    <source>
        <dbReference type="PROSITE-ProRule" id="PRU00110"/>
    </source>
</evidence>
<dbReference type="GO" id="GO:0005524">
    <property type="term" value="F:ATP binding"/>
    <property type="evidence" value="ECO:0007669"/>
    <property type="project" value="UniProtKB-KW"/>
</dbReference>
<dbReference type="InterPro" id="IPR011006">
    <property type="entry name" value="CheY-like_superfamily"/>
</dbReference>
<organism evidence="22 23">
    <name type="scientific">Stappia albiluteola</name>
    <dbReference type="NCBI Taxonomy" id="2758565"/>
    <lineage>
        <taxon>Bacteria</taxon>
        <taxon>Pseudomonadati</taxon>
        <taxon>Pseudomonadota</taxon>
        <taxon>Alphaproteobacteria</taxon>
        <taxon>Hyphomicrobiales</taxon>
        <taxon>Stappiaceae</taxon>
        <taxon>Stappia</taxon>
    </lineage>
</organism>
<keyword evidence="11 18" id="KW-1133">Transmembrane helix</keyword>
<dbReference type="InterPro" id="IPR036641">
    <property type="entry name" value="HPT_dom_sf"/>
</dbReference>
<keyword evidence="7 18" id="KW-0812">Transmembrane</keyword>
<keyword evidence="6" id="KW-0808">Transferase</keyword>
<dbReference type="RefSeq" id="WP_182164286.1">
    <property type="nucleotide sequence ID" value="NZ_JACFXV010000048.1"/>
</dbReference>
<evidence type="ECO:0000256" key="18">
    <source>
        <dbReference type="SAM" id="Phobius"/>
    </source>
</evidence>
<gene>
    <name evidence="22" type="ORF">H2509_08465</name>
</gene>
<keyword evidence="23" id="KW-1185">Reference proteome</keyword>
<feature type="domain" description="Response regulatory" evidence="20">
    <location>
        <begin position="583"/>
        <end position="701"/>
    </location>
</feature>
<dbReference type="Gene3D" id="3.40.50.2300">
    <property type="match status" value="1"/>
</dbReference>
<dbReference type="PANTHER" id="PTHR45339:SF1">
    <property type="entry name" value="HYBRID SIGNAL TRANSDUCTION HISTIDINE KINASE J"/>
    <property type="match status" value="1"/>
</dbReference>
<evidence type="ECO:0000256" key="2">
    <source>
        <dbReference type="ARBA" id="ARBA00004651"/>
    </source>
</evidence>
<dbReference type="Gene3D" id="1.20.120.160">
    <property type="entry name" value="HPT domain"/>
    <property type="match status" value="1"/>
</dbReference>
<evidence type="ECO:0000256" key="5">
    <source>
        <dbReference type="ARBA" id="ARBA00022553"/>
    </source>
</evidence>
<dbReference type="GO" id="GO:0000155">
    <property type="term" value="F:phosphorelay sensor kinase activity"/>
    <property type="evidence" value="ECO:0007669"/>
    <property type="project" value="InterPro"/>
</dbReference>
<dbReference type="Pfam" id="PF01627">
    <property type="entry name" value="Hpt"/>
    <property type="match status" value="1"/>
</dbReference>
<feature type="transmembrane region" description="Helical" evidence="18">
    <location>
        <begin position="111"/>
        <end position="127"/>
    </location>
</feature>
<dbReference type="InterPro" id="IPR036097">
    <property type="entry name" value="HisK_dim/P_sf"/>
</dbReference>
<dbReference type="SMART" id="SM00448">
    <property type="entry name" value="REC"/>
    <property type="match status" value="1"/>
</dbReference>
<dbReference type="InterPro" id="IPR005467">
    <property type="entry name" value="His_kinase_dom"/>
</dbReference>
<dbReference type="PROSITE" id="PS50894">
    <property type="entry name" value="HPT"/>
    <property type="match status" value="1"/>
</dbReference>
<dbReference type="SUPFAM" id="SSF47384">
    <property type="entry name" value="Homodimeric domain of signal transducing histidine kinase"/>
    <property type="match status" value="1"/>
</dbReference>
<evidence type="ECO:0000256" key="1">
    <source>
        <dbReference type="ARBA" id="ARBA00000085"/>
    </source>
</evidence>
<evidence type="ECO:0000256" key="6">
    <source>
        <dbReference type="ARBA" id="ARBA00022679"/>
    </source>
</evidence>
<evidence type="ECO:0000256" key="13">
    <source>
        <dbReference type="ARBA" id="ARBA00023136"/>
    </source>
</evidence>
<dbReference type="CDD" id="cd16922">
    <property type="entry name" value="HATPase_EvgS-ArcB-TorS-like"/>
    <property type="match status" value="1"/>
</dbReference>
<dbReference type="PROSITE" id="PS50109">
    <property type="entry name" value="HIS_KIN"/>
    <property type="match status" value="1"/>
</dbReference>
<comment type="catalytic activity">
    <reaction evidence="1">
        <text>ATP + protein L-histidine = ADP + protein N-phospho-L-histidine.</text>
        <dbReference type="EC" id="2.7.13.3"/>
    </reaction>
</comment>
<comment type="subunit">
    <text evidence="14">At low DSF concentrations, interacts with RpfF.</text>
</comment>
<dbReference type="Pfam" id="PF00512">
    <property type="entry name" value="HisKA"/>
    <property type="match status" value="1"/>
</dbReference>
<evidence type="ECO:0000256" key="15">
    <source>
        <dbReference type="ARBA" id="ARBA00068150"/>
    </source>
</evidence>
<dbReference type="EC" id="2.7.13.3" evidence="3"/>
<comment type="subcellular location">
    <subcellularLocation>
        <location evidence="2">Cell membrane</location>
        <topology evidence="2">Multi-pass membrane protein</topology>
    </subcellularLocation>
</comment>
<dbReference type="SUPFAM" id="SSF55874">
    <property type="entry name" value="ATPase domain of HSP90 chaperone/DNA topoisomerase II/histidine kinase"/>
    <property type="match status" value="1"/>
</dbReference>
<dbReference type="Gene3D" id="3.30.565.10">
    <property type="entry name" value="Histidine kinase-like ATPase, C-terminal domain"/>
    <property type="match status" value="1"/>
</dbReference>
<keyword evidence="5 17" id="KW-0597">Phosphoprotein</keyword>